<evidence type="ECO:0000256" key="5">
    <source>
        <dbReference type="ARBA" id="ARBA00023136"/>
    </source>
</evidence>
<sequence length="118" mass="14042">MNFKYRIVNFLVDISAFLVFSIVILWVFKGVIEKESVRNFLIGFYFFYYFTSELVFGQTLGKMLTKTKVVDKRTGEKAKAYQILIRTFLRGLPFYFLSYFITEKGLHDHFSQTILIKF</sequence>
<dbReference type="AlphaFoldDB" id="A0A1N7KSV6"/>
<dbReference type="RefSeq" id="WP_076498670.1">
    <property type="nucleotide sequence ID" value="NZ_FTOP01000002.1"/>
</dbReference>
<keyword evidence="5 6" id="KW-0472">Membrane</keyword>
<accession>A0A1N7KSV6</accession>
<evidence type="ECO:0000313" key="8">
    <source>
        <dbReference type="EMBL" id="SIS64688.1"/>
    </source>
</evidence>
<protein>
    <submittedName>
        <fullName evidence="8">RDD family protein</fullName>
    </submittedName>
</protein>
<dbReference type="EMBL" id="FTOP01000002">
    <property type="protein sequence ID" value="SIS64688.1"/>
    <property type="molecule type" value="Genomic_DNA"/>
</dbReference>
<evidence type="ECO:0000256" key="4">
    <source>
        <dbReference type="ARBA" id="ARBA00022989"/>
    </source>
</evidence>
<dbReference type="STRING" id="529505.SAMN05421761_102319"/>
<dbReference type="InterPro" id="IPR051791">
    <property type="entry name" value="Pra-immunoreactive"/>
</dbReference>
<dbReference type="Pfam" id="PF06271">
    <property type="entry name" value="RDD"/>
    <property type="match status" value="1"/>
</dbReference>
<feature type="transmembrane region" description="Helical" evidence="6">
    <location>
        <begin position="40"/>
        <end position="60"/>
    </location>
</feature>
<evidence type="ECO:0000256" key="6">
    <source>
        <dbReference type="SAM" id="Phobius"/>
    </source>
</evidence>
<dbReference type="InterPro" id="IPR010432">
    <property type="entry name" value="RDD"/>
</dbReference>
<comment type="subcellular location">
    <subcellularLocation>
        <location evidence="1">Cell membrane</location>
        <topology evidence="1">Multi-pass membrane protein</topology>
    </subcellularLocation>
</comment>
<evidence type="ECO:0000256" key="3">
    <source>
        <dbReference type="ARBA" id="ARBA00022692"/>
    </source>
</evidence>
<evidence type="ECO:0000256" key="2">
    <source>
        <dbReference type="ARBA" id="ARBA00022475"/>
    </source>
</evidence>
<feature type="domain" description="RDD" evidence="7">
    <location>
        <begin position="5"/>
        <end position="101"/>
    </location>
</feature>
<dbReference type="PANTHER" id="PTHR36115">
    <property type="entry name" value="PROLINE-RICH ANTIGEN HOMOLOG-RELATED"/>
    <property type="match status" value="1"/>
</dbReference>
<keyword evidence="4 6" id="KW-1133">Transmembrane helix</keyword>
<dbReference type="Proteomes" id="UP000186026">
    <property type="component" value="Unassembled WGS sequence"/>
</dbReference>
<keyword evidence="2" id="KW-1003">Cell membrane</keyword>
<proteinExistence type="predicted"/>
<feature type="transmembrane region" description="Helical" evidence="6">
    <location>
        <begin position="7"/>
        <end position="28"/>
    </location>
</feature>
<dbReference type="OrthoDB" id="762068at2"/>
<gene>
    <name evidence="8" type="ORF">SAMN05421761_102319</name>
</gene>
<name>A0A1N7KSV6_9BACT</name>
<feature type="transmembrane region" description="Helical" evidence="6">
    <location>
        <begin position="81"/>
        <end position="101"/>
    </location>
</feature>
<evidence type="ECO:0000313" key="9">
    <source>
        <dbReference type="Proteomes" id="UP000186026"/>
    </source>
</evidence>
<organism evidence="8 9">
    <name type="scientific">Belliella pelovolcani</name>
    <dbReference type="NCBI Taxonomy" id="529505"/>
    <lineage>
        <taxon>Bacteria</taxon>
        <taxon>Pseudomonadati</taxon>
        <taxon>Bacteroidota</taxon>
        <taxon>Cytophagia</taxon>
        <taxon>Cytophagales</taxon>
        <taxon>Cyclobacteriaceae</taxon>
        <taxon>Belliella</taxon>
    </lineage>
</organism>
<evidence type="ECO:0000259" key="7">
    <source>
        <dbReference type="Pfam" id="PF06271"/>
    </source>
</evidence>
<dbReference type="PANTHER" id="PTHR36115:SF4">
    <property type="entry name" value="MEMBRANE PROTEIN"/>
    <property type="match status" value="1"/>
</dbReference>
<evidence type="ECO:0000256" key="1">
    <source>
        <dbReference type="ARBA" id="ARBA00004651"/>
    </source>
</evidence>
<dbReference type="GO" id="GO:0005886">
    <property type="term" value="C:plasma membrane"/>
    <property type="evidence" value="ECO:0007669"/>
    <property type="project" value="UniProtKB-SubCell"/>
</dbReference>
<reference evidence="9" key="1">
    <citation type="submission" date="2017-01" db="EMBL/GenBank/DDBJ databases">
        <authorList>
            <person name="Varghese N."/>
            <person name="Submissions S."/>
        </authorList>
    </citation>
    <scope>NUCLEOTIDE SEQUENCE [LARGE SCALE GENOMIC DNA]</scope>
    <source>
        <strain evidence="9">DSM 46698</strain>
    </source>
</reference>
<keyword evidence="3 6" id="KW-0812">Transmembrane</keyword>
<keyword evidence="9" id="KW-1185">Reference proteome</keyword>